<evidence type="ECO:0000313" key="3">
    <source>
        <dbReference type="Proteomes" id="UP001148838"/>
    </source>
</evidence>
<dbReference type="EMBL" id="JAJSOF020000025">
    <property type="protein sequence ID" value="KAJ4434904.1"/>
    <property type="molecule type" value="Genomic_DNA"/>
</dbReference>
<evidence type="ECO:0000256" key="1">
    <source>
        <dbReference type="SAM" id="MobiDB-lite"/>
    </source>
</evidence>
<feature type="compositionally biased region" description="Polar residues" evidence="1">
    <location>
        <begin position="1"/>
        <end position="12"/>
    </location>
</feature>
<reference evidence="2 3" key="1">
    <citation type="journal article" date="2022" name="Allergy">
        <title>Genome assembly and annotation of Periplaneta americana reveal a comprehensive cockroach allergen profile.</title>
        <authorList>
            <person name="Wang L."/>
            <person name="Xiong Q."/>
            <person name="Saelim N."/>
            <person name="Wang L."/>
            <person name="Nong W."/>
            <person name="Wan A.T."/>
            <person name="Shi M."/>
            <person name="Liu X."/>
            <person name="Cao Q."/>
            <person name="Hui J.H.L."/>
            <person name="Sookrung N."/>
            <person name="Leung T.F."/>
            <person name="Tungtrongchitr A."/>
            <person name="Tsui S.K.W."/>
        </authorList>
    </citation>
    <scope>NUCLEOTIDE SEQUENCE [LARGE SCALE GENOMIC DNA]</scope>
    <source>
        <strain evidence="2">PWHHKU_190912</strain>
    </source>
</reference>
<feature type="region of interest" description="Disordered" evidence="1">
    <location>
        <begin position="1"/>
        <end position="42"/>
    </location>
</feature>
<comment type="caution">
    <text evidence="2">The sequence shown here is derived from an EMBL/GenBank/DDBJ whole genome shotgun (WGS) entry which is preliminary data.</text>
</comment>
<keyword evidence="3" id="KW-1185">Reference proteome</keyword>
<evidence type="ECO:0000313" key="2">
    <source>
        <dbReference type="EMBL" id="KAJ4434904.1"/>
    </source>
</evidence>
<dbReference type="Proteomes" id="UP001148838">
    <property type="component" value="Unassembled WGS sequence"/>
</dbReference>
<accession>A0ABQ8SL70</accession>
<proteinExistence type="predicted"/>
<gene>
    <name evidence="2" type="ORF">ANN_23475</name>
</gene>
<sequence>MSPGSSTESHSAFSHIGLRENSAKHLNQVTCPDRESNPGHLVSRPDALTCNVESKSVCVHTGNTNKRRQYQQQPVLKVADNRLKHVNENKVEMERPSRKTERRMDLIRLPCGIPVQANGFRADLGARTSRSEQVNSGPE</sequence>
<organism evidence="2 3">
    <name type="scientific">Periplaneta americana</name>
    <name type="common">American cockroach</name>
    <name type="synonym">Blatta americana</name>
    <dbReference type="NCBI Taxonomy" id="6978"/>
    <lineage>
        <taxon>Eukaryota</taxon>
        <taxon>Metazoa</taxon>
        <taxon>Ecdysozoa</taxon>
        <taxon>Arthropoda</taxon>
        <taxon>Hexapoda</taxon>
        <taxon>Insecta</taxon>
        <taxon>Pterygota</taxon>
        <taxon>Neoptera</taxon>
        <taxon>Polyneoptera</taxon>
        <taxon>Dictyoptera</taxon>
        <taxon>Blattodea</taxon>
        <taxon>Blattoidea</taxon>
        <taxon>Blattidae</taxon>
        <taxon>Blattinae</taxon>
        <taxon>Periplaneta</taxon>
    </lineage>
</organism>
<protein>
    <submittedName>
        <fullName evidence="2">Uncharacterized protein</fullName>
    </submittedName>
</protein>
<name>A0ABQ8SL70_PERAM</name>